<protein>
    <submittedName>
        <fullName evidence="2">Uncharacterized protein</fullName>
    </submittedName>
</protein>
<accession>A0A2P2J379</accession>
<sequence>MLDKHISSWKSHYWFGNFSHLFMSIAATSVLLCIMIRNS</sequence>
<keyword evidence="1" id="KW-1133">Transmembrane helix</keyword>
<proteinExistence type="predicted"/>
<organism evidence="2">
    <name type="scientific">Rhizophora mucronata</name>
    <name type="common">Asiatic mangrove</name>
    <dbReference type="NCBI Taxonomy" id="61149"/>
    <lineage>
        <taxon>Eukaryota</taxon>
        <taxon>Viridiplantae</taxon>
        <taxon>Streptophyta</taxon>
        <taxon>Embryophyta</taxon>
        <taxon>Tracheophyta</taxon>
        <taxon>Spermatophyta</taxon>
        <taxon>Magnoliopsida</taxon>
        <taxon>eudicotyledons</taxon>
        <taxon>Gunneridae</taxon>
        <taxon>Pentapetalae</taxon>
        <taxon>rosids</taxon>
        <taxon>fabids</taxon>
        <taxon>Malpighiales</taxon>
        <taxon>Rhizophoraceae</taxon>
        <taxon>Rhizophora</taxon>
    </lineage>
</organism>
<evidence type="ECO:0000256" key="1">
    <source>
        <dbReference type="SAM" id="Phobius"/>
    </source>
</evidence>
<feature type="transmembrane region" description="Helical" evidence="1">
    <location>
        <begin position="12"/>
        <end position="36"/>
    </location>
</feature>
<keyword evidence="1" id="KW-0472">Membrane</keyword>
<dbReference type="AlphaFoldDB" id="A0A2P2J379"/>
<reference evidence="2" key="1">
    <citation type="submission" date="2018-02" db="EMBL/GenBank/DDBJ databases">
        <title>Rhizophora mucronata_Transcriptome.</title>
        <authorList>
            <person name="Meera S.P."/>
            <person name="Sreeshan A."/>
            <person name="Augustine A."/>
        </authorList>
    </citation>
    <scope>NUCLEOTIDE SEQUENCE</scope>
    <source>
        <tissue evidence="2">Leaf</tissue>
    </source>
</reference>
<keyword evidence="1" id="KW-0812">Transmembrane</keyword>
<dbReference type="EMBL" id="GGEC01007483">
    <property type="protein sequence ID" value="MBW87966.1"/>
    <property type="molecule type" value="Transcribed_RNA"/>
</dbReference>
<name>A0A2P2J379_RHIMU</name>
<evidence type="ECO:0000313" key="2">
    <source>
        <dbReference type="EMBL" id="MBW87966.1"/>
    </source>
</evidence>